<protein>
    <submittedName>
        <fullName evidence="1">Uncharacterized protein</fullName>
    </submittedName>
</protein>
<dbReference type="SUPFAM" id="SSF52980">
    <property type="entry name" value="Restriction endonuclease-like"/>
    <property type="match status" value="1"/>
</dbReference>
<accession>A0A6C0BCX3</accession>
<dbReference type="EMBL" id="MN739114">
    <property type="protein sequence ID" value="QHS89601.1"/>
    <property type="molecule type" value="Genomic_DNA"/>
</dbReference>
<dbReference type="Gene3D" id="3.90.320.10">
    <property type="match status" value="1"/>
</dbReference>
<name>A0A6C0BCX3_9ZZZZ</name>
<dbReference type="AlphaFoldDB" id="A0A6C0BCX3"/>
<dbReference type="InterPro" id="IPR011335">
    <property type="entry name" value="Restrct_endonuc-II-like"/>
</dbReference>
<organism evidence="1">
    <name type="scientific">viral metagenome</name>
    <dbReference type="NCBI Taxonomy" id="1070528"/>
    <lineage>
        <taxon>unclassified sequences</taxon>
        <taxon>metagenomes</taxon>
        <taxon>organismal metagenomes</taxon>
    </lineage>
</organism>
<proteinExistence type="predicted"/>
<sequence length="378" mass="43269">MDGNTIAMDNNIKTNTKTVNNDINIVEIDDTLMTEYEYVFIEKLNELRIFCETHADKPKQGTKKWKEERNNTNKEVTVGGSEMSTVLGENKYNNIDKLIQTKLGLLTFSGNDATRWGNFFEPVGQLLIEKLFDCVLYETGSLPGSIPNTSYSPDGFSVIYAEKIQKLIIEKNIEQHTLPFDKAGTILFEIKSPYSRIPTNYIPDEYKAQPQSGLAYFKFIDIAYFINIVFRACTLKQFTGLGFVNTTTQQKIMITEDLAVSYKGIIGIYSESRDSTISYDENIIDLVESGEFSKIIYFVSIGRFGVVYFDIDEDLELSISKYKKICIDNSFNMVGIIPYKILKTVIIPVYRDIGFIDAIKEPIRKFVNLYNEEKIKIR</sequence>
<evidence type="ECO:0000313" key="1">
    <source>
        <dbReference type="EMBL" id="QHS89601.1"/>
    </source>
</evidence>
<dbReference type="InterPro" id="IPR011604">
    <property type="entry name" value="PDDEXK-like_dom_sf"/>
</dbReference>
<reference evidence="1" key="1">
    <citation type="journal article" date="2020" name="Nature">
        <title>Giant virus diversity and host interactions through global metagenomics.</title>
        <authorList>
            <person name="Schulz F."/>
            <person name="Roux S."/>
            <person name="Paez-Espino D."/>
            <person name="Jungbluth S."/>
            <person name="Walsh D.A."/>
            <person name="Denef V.J."/>
            <person name="McMahon K.D."/>
            <person name="Konstantinidis K.T."/>
            <person name="Eloe-Fadrosh E.A."/>
            <person name="Kyrpides N.C."/>
            <person name="Woyke T."/>
        </authorList>
    </citation>
    <scope>NUCLEOTIDE SEQUENCE</scope>
    <source>
        <strain evidence="1">GVMAG-M-3300010160-26</strain>
    </source>
</reference>